<dbReference type="PANTHER" id="PTHR42905">
    <property type="entry name" value="PHOSPHOENOLPYRUVATE CARBOXYLASE"/>
    <property type="match status" value="1"/>
</dbReference>
<reference evidence="1 2" key="1">
    <citation type="submission" date="2019-06" db="EMBL/GenBank/DDBJ databases">
        <title>Sequencing the genomes of 1000 actinobacteria strains.</title>
        <authorList>
            <person name="Klenk H.-P."/>
        </authorList>
    </citation>
    <scope>NUCLEOTIDE SEQUENCE [LARGE SCALE GENOMIC DNA]</scope>
    <source>
        <strain evidence="1 2">DSM 17305</strain>
    </source>
</reference>
<dbReference type="Gene3D" id="3.20.20.60">
    <property type="entry name" value="Phosphoenolpyruvate-binding domains"/>
    <property type="match status" value="1"/>
</dbReference>
<protein>
    <submittedName>
        <fullName evidence="1">2-methylisocitrate lyase-like PEP mutase family enzyme</fullName>
    </submittedName>
</protein>
<accession>A0A542DUW6</accession>
<sequence length="282" mass="29354">MAALFGWKTAGMTFRELHAGQFVMPNAWDAGSAVLLAAAGFPAIATTSAGIAFSMAKGDHTLPDGAPAVSRDEMFERIGEITAAVDVPVNGDLEDGYGAEPSRVAETIRLAVEAGLAGGNIEDYDGRELYDVSLAVERIVAAREAAGPGFVLTARTDGQLLGTPVALAESIERANRYRTAGADCLYVPGVNSLDTIRTLVEEIDGPLNVVMGLGTSTLTVADLQSVGVTRISLGGSIARAALGFIRRGAEELATHGTITFAADQIPQADLNHLFARSSKGEH</sequence>
<dbReference type="AlphaFoldDB" id="A0A542DUW6"/>
<dbReference type="SUPFAM" id="SSF51621">
    <property type="entry name" value="Phosphoenolpyruvate/pyruvate domain"/>
    <property type="match status" value="1"/>
</dbReference>
<dbReference type="InterPro" id="IPR015813">
    <property type="entry name" value="Pyrv/PenolPyrv_kinase-like_dom"/>
</dbReference>
<dbReference type="InterPro" id="IPR039556">
    <property type="entry name" value="ICL/PEPM"/>
</dbReference>
<dbReference type="Gene3D" id="6.10.250.2750">
    <property type="match status" value="1"/>
</dbReference>
<keyword evidence="2" id="KW-1185">Reference proteome</keyword>
<evidence type="ECO:0000313" key="2">
    <source>
        <dbReference type="Proteomes" id="UP000316298"/>
    </source>
</evidence>
<keyword evidence="1" id="KW-0456">Lyase</keyword>
<organism evidence="1 2">
    <name type="scientific">Kribbella jejuensis</name>
    <dbReference type="NCBI Taxonomy" id="236068"/>
    <lineage>
        <taxon>Bacteria</taxon>
        <taxon>Bacillati</taxon>
        <taxon>Actinomycetota</taxon>
        <taxon>Actinomycetes</taxon>
        <taxon>Propionibacteriales</taxon>
        <taxon>Kribbellaceae</taxon>
        <taxon>Kribbella</taxon>
    </lineage>
</organism>
<name>A0A542DUW6_9ACTN</name>
<dbReference type="CDD" id="cd00377">
    <property type="entry name" value="ICL_PEPM"/>
    <property type="match status" value="1"/>
</dbReference>
<gene>
    <name evidence="1" type="ORF">FB475_6546</name>
</gene>
<dbReference type="InterPro" id="IPR040442">
    <property type="entry name" value="Pyrv_kinase-like_dom_sf"/>
</dbReference>
<comment type="caution">
    <text evidence="1">The sequence shown here is derived from an EMBL/GenBank/DDBJ whole genome shotgun (WGS) entry which is preliminary data.</text>
</comment>
<dbReference type="PANTHER" id="PTHR42905:SF16">
    <property type="entry name" value="CARBOXYPHOSPHONOENOLPYRUVATE PHOSPHONOMUTASE-LIKE PROTEIN (AFU_ORTHOLOGUE AFUA_5G07230)"/>
    <property type="match status" value="1"/>
</dbReference>
<dbReference type="GO" id="GO:0016829">
    <property type="term" value="F:lyase activity"/>
    <property type="evidence" value="ECO:0007669"/>
    <property type="project" value="UniProtKB-KW"/>
</dbReference>
<dbReference type="Proteomes" id="UP000316298">
    <property type="component" value="Unassembled WGS sequence"/>
</dbReference>
<dbReference type="Pfam" id="PF13714">
    <property type="entry name" value="PEP_mutase"/>
    <property type="match status" value="1"/>
</dbReference>
<evidence type="ECO:0000313" key="1">
    <source>
        <dbReference type="EMBL" id="TQJ06870.1"/>
    </source>
</evidence>
<proteinExistence type="predicted"/>
<dbReference type="EMBL" id="VFMM01000003">
    <property type="protein sequence ID" value="TQJ06870.1"/>
    <property type="molecule type" value="Genomic_DNA"/>
</dbReference>